<dbReference type="GO" id="GO:0006508">
    <property type="term" value="P:proteolysis"/>
    <property type="evidence" value="ECO:0007669"/>
    <property type="project" value="UniProtKB-KW"/>
</dbReference>
<dbReference type="GO" id="GO:0015074">
    <property type="term" value="P:DNA integration"/>
    <property type="evidence" value="ECO:0007669"/>
    <property type="project" value="InterPro"/>
</dbReference>
<keyword evidence="8" id="KW-0695">RNA-directed DNA polymerase</keyword>
<dbReference type="InterPro" id="IPR001584">
    <property type="entry name" value="Integrase_cat-core"/>
</dbReference>
<feature type="region of interest" description="Disordered" evidence="10">
    <location>
        <begin position="96"/>
        <end position="148"/>
    </location>
</feature>
<keyword evidence="2" id="KW-0645">Protease</keyword>
<dbReference type="SUPFAM" id="SSF56672">
    <property type="entry name" value="DNA/RNA polymerases"/>
    <property type="match status" value="1"/>
</dbReference>
<dbReference type="Gene3D" id="3.30.70.270">
    <property type="match status" value="2"/>
</dbReference>
<dbReference type="GO" id="GO:0004519">
    <property type="term" value="F:endonuclease activity"/>
    <property type="evidence" value="ECO:0007669"/>
    <property type="project" value="UniProtKB-KW"/>
</dbReference>
<dbReference type="PANTHER" id="PTHR35046">
    <property type="entry name" value="ZINC KNUCKLE (CCHC-TYPE) FAMILY PROTEIN"/>
    <property type="match status" value="1"/>
</dbReference>
<dbReference type="CDD" id="cd09274">
    <property type="entry name" value="RNase_HI_RT_Ty3"/>
    <property type="match status" value="1"/>
</dbReference>
<comment type="caution">
    <text evidence="14">The sequence shown here is derived from an EMBL/GenBank/DDBJ whole genome shotgun (WGS) entry which is preliminary data.</text>
</comment>
<dbReference type="InterPro" id="IPR056924">
    <property type="entry name" value="SH3_Tf2-1"/>
</dbReference>
<keyword evidence="9" id="KW-0479">Metal-binding</keyword>
<dbReference type="Pfam" id="PF00078">
    <property type="entry name" value="RVT_1"/>
    <property type="match status" value="1"/>
</dbReference>
<dbReference type="InterPro" id="IPR021109">
    <property type="entry name" value="Peptidase_aspartic_dom_sf"/>
</dbReference>
<dbReference type="PROSITE" id="PS50878">
    <property type="entry name" value="RT_POL"/>
    <property type="match status" value="1"/>
</dbReference>
<dbReference type="FunFam" id="3.30.70.270:FF:000020">
    <property type="entry name" value="Transposon Tf2-6 polyprotein-like Protein"/>
    <property type="match status" value="1"/>
</dbReference>
<feature type="domain" description="Integrase catalytic" evidence="13">
    <location>
        <begin position="1010"/>
        <end position="1178"/>
    </location>
</feature>
<dbReference type="FunFam" id="3.10.10.10:FF:000007">
    <property type="entry name" value="Retrovirus-related Pol polyprotein from transposon 17.6-like Protein"/>
    <property type="match status" value="1"/>
</dbReference>
<dbReference type="FunFam" id="1.10.340.70:FF:000001">
    <property type="entry name" value="Retrovirus-related Pol polyprotein from transposon gypsy-like Protein"/>
    <property type="match status" value="1"/>
</dbReference>
<feature type="compositionally biased region" description="Polar residues" evidence="10">
    <location>
        <begin position="117"/>
        <end position="126"/>
    </location>
</feature>
<dbReference type="Gene3D" id="3.30.420.10">
    <property type="entry name" value="Ribonuclease H-like superfamily/Ribonuclease H"/>
    <property type="match status" value="1"/>
</dbReference>
<keyword evidence="4" id="KW-0548">Nucleotidyltransferase</keyword>
<dbReference type="PROSITE" id="PS50158">
    <property type="entry name" value="ZF_CCHC"/>
    <property type="match status" value="1"/>
</dbReference>
<dbReference type="GO" id="GO:0003676">
    <property type="term" value="F:nucleic acid binding"/>
    <property type="evidence" value="ECO:0007669"/>
    <property type="project" value="InterPro"/>
</dbReference>
<dbReference type="PANTHER" id="PTHR35046:SF23">
    <property type="entry name" value="NUCLEOTIDYLTRANSFERASE, RIBONUCLEASE H"/>
    <property type="match status" value="1"/>
</dbReference>
<feature type="domain" description="Reverse transcriptase" evidence="12">
    <location>
        <begin position="493"/>
        <end position="672"/>
    </location>
</feature>
<keyword evidence="9" id="KW-0862">Zinc</keyword>
<gene>
    <name evidence="14" type="ORF">KSP39_PZI020144</name>
</gene>
<dbReference type="Proteomes" id="UP001418222">
    <property type="component" value="Unassembled WGS sequence"/>
</dbReference>
<keyword evidence="9" id="KW-0863">Zinc-finger</keyword>
<evidence type="ECO:0000256" key="3">
    <source>
        <dbReference type="ARBA" id="ARBA00022679"/>
    </source>
</evidence>
<dbReference type="InterPro" id="IPR043128">
    <property type="entry name" value="Rev_trsase/Diguanyl_cyclase"/>
</dbReference>
<evidence type="ECO:0000256" key="10">
    <source>
        <dbReference type="SAM" id="MobiDB-lite"/>
    </source>
</evidence>
<dbReference type="InterPro" id="IPR036397">
    <property type="entry name" value="RNaseH_sf"/>
</dbReference>
<dbReference type="PROSITE" id="PS50994">
    <property type="entry name" value="INTEGRASE"/>
    <property type="match status" value="1"/>
</dbReference>
<dbReference type="GO" id="GO:0003964">
    <property type="term" value="F:RNA-directed DNA polymerase activity"/>
    <property type="evidence" value="ECO:0007669"/>
    <property type="project" value="UniProtKB-KW"/>
</dbReference>
<dbReference type="InterPro" id="IPR041588">
    <property type="entry name" value="Integrase_H2C2"/>
</dbReference>
<dbReference type="SUPFAM" id="SSF54160">
    <property type="entry name" value="Chromo domain-like"/>
    <property type="match status" value="1"/>
</dbReference>
<keyword evidence="6" id="KW-0255">Endonuclease</keyword>
<evidence type="ECO:0000256" key="8">
    <source>
        <dbReference type="ARBA" id="ARBA00022918"/>
    </source>
</evidence>
<dbReference type="GO" id="GO:0008270">
    <property type="term" value="F:zinc ion binding"/>
    <property type="evidence" value="ECO:0007669"/>
    <property type="project" value="UniProtKB-KW"/>
</dbReference>
<evidence type="ECO:0000259" key="13">
    <source>
        <dbReference type="PROSITE" id="PS50994"/>
    </source>
</evidence>
<organism evidence="14 15">
    <name type="scientific">Platanthera zijinensis</name>
    <dbReference type="NCBI Taxonomy" id="2320716"/>
    <lineage>
        <taxon>Eukaryota</taxon>
        <taxon>Viridiplantae</taxon>
        <taxon>Streptophyta</taxon>
        <taxon>Embryophyta</taxon>
        <taxon>Tracheophyta</taxon>
        <taxon>Spermatophyta</taxon>
        <taxon>Magnoliopsida</taxon>
        <taxon>Liliopsida</taxon>
        <taxon>Asparagales</taxon>
        <taxon>Orchidaceae</taxon>
        <taxon>Orchidoideae</taxon>
        <taxon>Orchideae</taxon>
        <taxon>Orchidinae</taxon>
        <taxon>Platanthera</taxon>
    </lineage>
</organism>
<evidence type="ECO:0000256" key="7">
    <source>
        <dbReference type="ARBA" id="ARBA00022801"/>
    </source>
</evidence>
<dbReference type="InterPro" id="IPR012337">
    <property type="entry name" value="RNaseH-like_sf"/>
</dbReference>
<dbReference type="InterPro" id="IPR036875">
    <property type="entry name" value="Znf_CCHC_sf"/>
</dbReference>
<accession>A0AAP0B0D3</accession>
<keyword evidence="15" id="KW-1185">Reference proteome</keyword>
<keyword evidence="5" id="KW-0540">Nuclease</keyword>
<proteinExistence type="predicted"/>
<name>A0AAP0B0D3_9ASPA</name>
<dbReference type="InterPro" id="IPR005162">
    <property type="entry name" value="Retrotrans_gag_dom"/>
</dbReference>
<dbReference type="InterPro" id="IPR001878">
    <property type="entry name" value="Znf_CCHC"/>
</dbReference>
<reference evidence="14 15" key="1">
    <citation type="journal article" date="2022" name="Nat. Plants">
        <title>Genomes of leafy and leafless Platanthera orchids illuminate the evolution of mycoheterotrophy.</title>
        <authorList>
            <person name="Li M.H."/>
            <person name="Liu K.W."/>
            <person name="Li Z."/>
            <person name="Lu H.C."/>
            <person name="Ye Q.L."/>
            <person name="Zhang D."/>
            <person name="Wang J.Y."/>
            <person name="Li Y.F."/>
            <person name="Zhong Z.M."/>
            <person name="Liu X."/>
            <person name="Yu X."/>
            <person name="Liu D.K."/>
            <person name="Tu X.D."/>
            <person name="Liu B."/>
            <person name="Hao Y."/>
            <person name="Liao X.Y."/>
            <person name="Jiang Y.T."/>
            <person name="Sun W.H."/>
            <person name="Chen J."/>
            <person name="Chen Y.Q."/>
            <person name="Ai Y."/>
            <person name="Zhai J.W."/>
            <person name="Wu S.S."/>
            <person name="Zhou Z."/>
            <person name="Hsiao Y.Y."/>
            <person name="Wu W.L."/>
            <person name="Chen Y.Y."/>
            <person name="Lin Y.F."/>
            <person name="Hsu J.L."/>
            <person name="Li C.Y."/>
            <person name="Wang Z.W."/>
            <person name="Zhao X."/>
            <person name="Zhong W.Y."/>
            <person name="Ma X.K."/>
            <person name="Ma L."/>
            <person name="Huang J."/>
            <person name="Chen G.Z."/>
            <person name="Huang M.Z."/>
            <person name="Huang L."/>
            <person name="Peng D.H."/>
            <person name="Luo Y.B."/>
            <person name="Zou S.Q."/>
            <person name="Chen S.P."/>
            <person name="Lan S."/>
            <person name="Tsai W.C."/>
            <person name="Van de Peer Y."/>
            <person name="Liu Z.J."/>
        </authorList>
    </citation>
    <scope>NUCLEOTIDE SEQUENCE [LARGE SCALE GENOMIC DNA]</scope>
    <source>
        <strain evidence="14">Lor287</strain>
    </source>
</reference>
<dbReference type="InterPro" id="IPR016197">
    <property type="entry name" value="Chromo-like_dom_sf"/>
</dbReference>
<sequence length="1433" mass="163823">MPPITTWNDFKTQLRKRYVPSDYMQTLYRRFHNLRQDKLSVDEYTNEFLILQSRLDLREDDDMTVSRYLNGLRYSIRDQLELLDYKDLGEVTSRARRVETLQKRTSGNKTTDKSHPTHTFTPTGSSRPVASTSTPSLPAPPNKGKEIVGTRPQLGTFRCFKCMEPGHKSSECPRRHFVAIVDSESGSELEYGVFLSESQTDPTPETELEGEYEVEGEQPEQLVCVLQHSLLSPKTPTDDDWLRNIFRTTARIQGQFCSIIIDSGSMENFVSQRMVEKLKLKMQPLGKPYSLSWVTSSTTIPITHQCLVEFSIGSTYQDAVWCHVATIEVCHILLGRPWQYDRHVVHDGVKNSHSFERNGRKIVLLPQKNGLVPRAPQRTSPPSTTVSAMSFPSATMLLTGSQFQEEMKDSEVVYMLSGIDTTPATLDIPSTVRPLIDEFSEIMPEELPDQLPPMRDIQHCIDLIPGISLPHLPHYRMSPKEHEELHRQVTDLISKGHVRESMSPCAVPALLVPKKDGTWRMCVDSRAINKITIKYRFPIPRLDDMLDMLSESRVFSKIDLKSGYHQIRIRPGDEWKTAFKTKEGLYEWLVMPFGLSNAPSTFMRVMNQVLRPLIGVCVVVYFDDILIYSLDQNQHMIHLRQVLDILRENKLYINLKKCTFLTDSLTFLGYIVSSEGIRVDREKVKAIESWPSPRTITEARGFHGLASFYRRFIRNFSTLIAPVTDCLKKGLFIWTEEAEGAFLLVKERLTSAPVLALPDFEKIFEVDCDASIIGIGAVLSQEGRPIAFFSEKLNEAKTRYSTYDLEFYAIVQALRHWRHYLIQREFVLNTDHEALKHLNSQKEIRRHAKWAAYLQEFTFHLKHKPGVTNRVADALSRRTHLLVTLQPCIIDLDSQRDLYATDPFFHDIWSSCQHSGTDPTTQYVVNEGYLFRGTRLCICEGPLRETLLRELHSSGLGGHVGQSKLLDLASARYYWPHMKRDVTEFVRHCTTCQLYKGHAQNTGLYTALPIPERPWDDISMDFVVGLPRTKRKVDSIFVVVDRFSKMTHFIPCRKTSSAVHVAELFFKEIVRLHGIPKSITSDRDTRFMGYFWKTLWARLGTKLEFSSAYHPQTDGQTEVVNRSLGNLLRCLTGENPKQWVLILHKLNLHLIILLIAPQLNLLSRSSTDSPYHIYLIVTLFRLMNQRFTPGTYHKLQQKKFGPFQIRKRIWENAYLLDLPVEFGASAIFNVADLTLFYGDPPSSSPSTPMAAPDIPPDLAPVQTPTTEKIDQVLDVREFRTRHGTYQRYLVSWQGRDLTDSSWISTDELRRRRPDLSIASFCEFSTGSSPFNPGGIDAPCVRRSATAWKPVHEHAPEVLALSSLARAGASLPARIVCKRTVVDFRICFRRSGLFTPSTSTRIRPIDLGATVPVWDRLELGLLLPPFGIPVTPFS</sequence>
<dbReference type="InterPro" id="IPR000477">
    <property type="entry name" value="RT_dom"/>
</dbReference>
<dbReference type="Pfam" id="PF24626">
    <property type="entry name" value="SH3_Tf2-1"/>
    <property type="match status" value="1"/>
</dbReference>
<feature type="domain" description="CCHC-type" evidence="11">
    <location>
        <begin position="158"/>
        <end position="174"/>
    </location>
</feature>
<dbReference type="InterPro" id="IPR043502">
    <property type="entry name" value="DNA/RNA_pol_sf"/>
</dbReference>
<evidence type="ECO:0000259" key="12">
    <source>
        <dbReference type="PROSITE" id="PS50878"/>
    </source>
</evidence>
<evidence type="ECO:0000256" key="4">
    <source>
        <dbReference type="ARBA" id="ARBA00022695"/>
    </source>
</evidence>
<dbReference type="CDD" id="cd01647">
    <property type="entry name" value="RT_LTR"/>
    <property type="match status" value="1"/>
</dbReference>
<evidence type="ECO:0000313" key="14">
    <source>
        <dbReference type="EMBL" id="KAK8921732.1"/>
    </source>
</evidence>
<dbReference type="EC" id="2.7.7.49" evidence="1"/>
<evidence type="ECO:0000256" key="5">
    <source>
        <dbReference type="ARBA" id="ARBA00022722"/>
    </source>
</evidence>
<protein>
    <recommendedName>
        <fullName evidence="1">RNA-directed DNA polymerase</fullName>
        <ecNumber evidence="1">2.7.7.49</ecNumber>
    </recommendedName>
</protein>
<dbReference type="GO" id="GO:0008233">
    <property type="term" value="F:peptidase activity"/>
    <property type="evidence" value="ECO:0007669"/>
    <property type="project" value="UniProtKB-KW"/>
</dbReference>
<dbReference type="Pfam" id="PF17917">
    <property type="entry name" value="RT_RNaseH"/>
    <property type="match status" value="1"/>
</dbReference>
<evidence type="ECO:0000256" key="6">
    <source>
        <dbReference type="ARBA" id="ARBA00022759"/>
    </source>
</evidence>
<evidence type="ECO:0000256" key="2">
    <source>
        <dbReference type="ARBA" id="ARBA00022670"/>
    </source>
</evidence>
<dbReference type="EMBL" id="JBBWWQ010000018">
    <property type="protein sequence ID" value="KAK8921732.1"/>
    <property type="molecule type" value="Genomic_DNA"/>
</dbReference>
<dbReference type="InterPro" id="IPR041373">
    <property type="entry name" value="RT_RNaseH"/>
</dbReference>
<dbReference type="Gene3D" id="3.10.10.10">
    <property type="entry name" value="HIV Type 1 Reverse Transcriptase, subunit A, domain 1"/>
    <property type="match status" value="1"/>
</dbReference>
<keyword evidence="3" id="KW-0808">Transferase</keyword>
<dbReference type="Pfam" id="PF03732">
    <property type="entry name" value="Retrotrans_gag"/>
    <property type="match status" value="1"/>
</dbReference>
<evidence type="ECO:0000313" key="15">
    <source>
        <dbReference type="Proteomes" id="UP001418222"/>
    </source>
</evidence>
<dbReference type="SMART" id="SM00343">
    <property type="entry name" value="ZnF_C2HC"/>
    <property type="match status" value="1"/>
</dbReference>
<evidence type="ECO:0000259" key="11">
    <source>
        <dbReference type="PROSITE" id="PS50158"/>
    </source>
</evidence>
<dbReference type="Pfam" id="PF17921">
    <property type="entry name" value="Integrase_H2C2"/>
    <property type="match status" value="1"/>
</dbReference>
<dbReference type="CDD" id="cd00303">
    <property type="entry name" value="retropepsin_like"/>
    <property type="match status" value="1"/>
</dbReference>
<dbReference type="Gene3D" id="1.10.340.70">
    <property type="match status" value="1"/>
</dbReference>
<dbReference type="SUPFAM" id="SSF53098">
    <property type="entry name" value="Ribonuclease H-like"/>
    <property type="match status" value="1"/>
</dbReference>
<dbReference type="SUPFAM" id="SSF57756">
    <property type="entry name" value="Retrovirus zinc finger-like domains"/>
    <property type="match status" value="1"/>
</dbReference>
<keyword evidence="7" id="KW-0378">Hydrolase</keyword>
<evidence type="ECO:0000256" key="9">
    <source>
        <dbReference type="PROSITE-ProRule" id="PRU00047"/>
    </source>
</evidence>
<evidence type="ECO:0000256" key="1">
    <source>
        <dbReference type="ARBA" id="ARBA00012493"/>
    </source>
</evidence>
<dbReference type="Gene3D" id="2.40.70.10">
    <property type="entry name" value="Acid Proteases"/>
    <property type="match status" value="1"/>
</dbReference>